<protein>
    <recommendedName>
        <fullName evidence="1">DUF4283 domain-containing protein</fullName>
    </recommendedName>
</protein>
<dbReference type="EMBL" id="UZAU01000669">
    <property type="status" value="NOT_ANNOTATED_CDS"/>
    <property type="molecule type" value="Genomic_DNA"/>
</dbReference>
<reference evidence="2" key="1">
    <citation type="submission" date="2018-11" db="EMBL/GenBank/DDBJ databases">
        <authorList>
            <person name="Grassa J C."/>
        </authorList>
    </citation>
    <scope>NUCLEOTIDE SEQUENCE [LARGE SCALE GENOMIC DNA]</scope>
</reference>
<evidence type="ECO:0000313" key="3">
    <source>
        <dbReference type="Proteomes" id="UP000596661"/>
    </source>
</evidence>
<dbReference type="InterPro" id="IPR025558">
    <property type="entry name" value="DUF4283"/>
</dbReference>
<dbReference type="EnsemblPlants" id="evm.model.07.1533">
    <property type="protein sequence ID" value="cds.evm.model.07.1533"/>
    <property type="gene ID" value="evm.TU.07.1533"/>
</dbReference>
<proteinExistence type="predicted"/>
<evidence type="ECO:0000259" key="1">
    <source>
        <dbReference type="Pfam" id="PF14111"/>
    </source>
</evidence>
<dbReference type="Gramene" id="evm.model.07.1533">
    <property type="protein sequence ID" value="cds.evm.model.07.1533"/>
    <property type="gene ID" value="evm.TU.07.1533"/>
</dbReference>
<sequence>MVSSSGSLAIEEQAAGITLDDEEIDFSFVGGKEEPFDVRWCLVGRFLNAGLMDFQAMQNMIAFLWKLVKGLYVKELDNSRYLFQFYHEEGDNPRTMVLNRLDLWVQVFDLQHGYRSEMVLKGIGNYVGTYVESDVNNFSGVWREYLKIWFCEKAIDEQLVKPYGVWMKVNLQRKAHMIGSQWLRSGKAVSEESDVAGGRFSDGHVERGSTILIGRSKIDEGANQLGEEIVALITNMVEYLPAKLVEELMGKIHMRIMGYLWENGEKSMLYRRE</sequence>
<name>A0A803Q311_CANSA</name>
<keyword evidence="3" id="KW-1185">Reference proteome</keyword>
<feature type="domain" description="DUF4283" evidence="1">
    <location>
        <begin position="38"/>
        <end position="89"/>
    </location>
</feature>
<organism evidence="2 3">
    <name type="scientific">Cannabis sativa</name>
    <name type="common">Hemp</name>
    <name type="synonym">Marijuana</name>
    <dbReference type="NCBI Taxonomy" id="3483"/>
    <lineage>
        <taxon>Eukaryota</taxon>
        <taxon>Viridiplantae</taxon>
        <taxon>Streptophyta</taxon>
        <taxon>Embryophyta</taxon>
        <taxon>Tracheophyta</taxon>
        <taxon>Spermatophyta</taxon>
        <taxon>Magnoliopsida</taxon>
        <taxon>eudicotyledons</taxon>
        <taxon>Gunneridae</taxon>
        <taxon>Pentapetalae</taxon>
        <taxon>rosids</taxon>
        <taxon>fabids</taxon>
        <taxon>Rosales</taxon>
        <taxon>Cannabaceae</taxon>
        <taxon>Cannabis</taxon>
    </lineage>
</organism>
<reference evidence="2" key="2">
    <citation type="submission" date="2021-03" db="UniProtKB">
        <authorList>
            <consortium name="EnsemblPlants"/>
        </authorList>
    </citation>
    <scope>IDENTIFICATION</scope>
</reference>
<dbReference type="Proteomes" id="UP000596661">
    <property type="component" value="Chromosome 7"/>
</dbReference>
<accession>A0A803Q311</accession>
<dbReference type="AlphaFoldDB" id="A0A803Q311"/>
<evidence type="ECO:0000313" key="2">
    <source>
        <dbReference type="EnsemblPlants" id="cds.evm.model.07.1533"/>
    </source>
</evidence>
<dbReference type="Pfam" id="PF14111">
    <property type="entry name" value="DUF4283"/>
    <property type="match status" value="1"/>
</dbReference>